<dbReference type="EMBL" id="ABJB010836240">
    <property type="status" value="NOT_ANNOTATED_CDS"/>
    <property type="molecule type" value="Genomic_DNA"/>
</dbReference>
<keyword evidence="2" id="KW-0963">Cytoplasm</keyword>
<dbReference type="GO" id="GO:0003676">
    <property type="term" value="F:nucleic acid binding"/>
    <property type="evidence" value="ECO:0007669"/>
    <property type="project" value="InterPro"/>
</dbReference>
<dbReference type="OrthoDB" id="206354at2759"/>
<keyword evidence="3 5" id="KW-0489">Methyltransferase</keyword>
<dbReference type="STRING" id="6945.B7PR88"/>
<dbReference type="Proteomes" id="UP000001555">
    <property type="component" value="Unassembled WGS sequence"/>
</dbReference>
<dbReference type="PaxDb" id="6945-B7PR88"/>
<evidence type="ECO:0000256" key="1">
    <source>
        <dbReference type="ARBA" id="ARBA00004496"/>
    </source>
</evidence>
<accession>B7PR88</accession>
<dbReference type="VEuPathDB" id="VectorBase:ISCI019128"/>
<dbReference type="GO" id="GO:0032259">
    <property type="term" value="P:methylation"/>
    <property type="evidence" value="ECO:0007669"/>
    <property type="project" value="UniProtKB-KW"/>
</dbReference>
<dbReference type="PANTHER" id="PTHR13200">
    <property type="entry name" value="EEF1A LYSINE METHYLTRANSFERASE 1"/>
    <property type="match status" value="1"/>
</dbReference>
<dbReference type="InterPro" id="IPR019369">
    <property type="entry name" value="Efm5/EEF1AKMT1"/>
</dbReference>
<evidence type="ECO:0000256" key="4">
    <source>
        <dbReference type="ARBA" id="ARBA00022679"/>
    </source>
</evidence>
<keyword evidence="7" id="KW-1185">Reference proteome</keyword>
<dbReference type="InterPro" id="IPR002052">
    <property type="entry name" value="DNA_methylase_N6_adenine_CS"/>
</dbReference>
<dbReference type="VEuPathDB" id="VectorBase:ISCP_022805"/>
<keyword evidence="4 5" id="KW-0808">Transferase</keyword>
<dbReference type="GO" id="GO:0016279">
    <property type="term" value="F:protein-lysine N-methyltransferase activity"/>
    <property type="evidence" value="ECO:0007669"/>
    <property type="project" value="InterPro"/>
</dbReference>
<dbReference type="PROSITE" id="PS00092">
    <property type="entry name" value="N6_MTASE"/>
    <property type="match status" value="1"/>
</dbReference>
<dbReference type="HOGENOM" id="CLU_074410_4_0_1"/>
<dbReference type="PANTHER" id="PTHR13200:SF0">
    <property type="entry name" value="EEF1A LYSINE METHYLTRANSFERASE 1"/>
    <property type="match status" value="1"/>
</dbReference>
<evidence type="ECO:0000313" key="6">
    <source>
        <dbReference type="EnsemblMetazoa" id="ISCW019128-PA"/>
    </source>
</evidence>
<evidence type="ECO:0000256" key="2">
    <source>
        <dbReference type="ARBA" id="ARBA00022490"/>
    </source>
</evidence>
<proteinExistence type="predicted"/>
<dbReference type="VEuPathDB" id="VectorBase:ISCW019128"/>
<protein>
    <submittedName>
        <fullName evidence="5 6">N(6)-adenine-specific DNA methyltransferase, putative</fullName>
    </submittedName>
</protein>
<evidence type="ECO:0000313" key="5">
    <source>
        <dbReference type="EMBL" id="EEC09110.1"/>
    </source>
</evidence>
<gene>
    <name evidence="5" type="ORF">IscW_ISCW019128</name>
</gene>
<dbReference type="Pfam" id="PF10237">
    <property type="entry name" value="N6-adenineMlase"/>
    <property type="match status" value="1"/>
</dbReference>
<dbReference type="InParanoid" id="B7PR88"/>
<dbReference type="AlphaFoldDB" id="B7PR88"/>
<sequence length="138" mass="16111">MVGIVCISCPTLYRKLKELECHNEVVLLEFDKRFECYGDEFIFYDYNDPLGFEERWKGTCDVVVLDPPFLSEECLTKVSETVKFLNPKFIILCTGAVMEPYAQSLLDLRPCKFKPTHTRKLGNEFKCFANYNMDEFCS</sequence>
<dbReference type="FunCoup" id="B7PR88">
    <property type="interactions" value="763"/>
</dbReference>
<reference evidence="5 7" key="1">
    <citation type="submission" date="2008-03" db="EMBL/GenBank/DDBJ databases">
        <title>Annotation of Ixodes scapularis.</title>
        <authorList>
            <consortium name="Ixodes scapularis Genome Project Consortium"/>
            <person name="Caler E."/>
            <person name="Hannick L.I."/>
            <person name="Bidwell S."/>
            <person name="Joardar V."/>
            <person name="Thiagarajan M."/>
            <person name="Amedeo P."/>
            <person name="Galinsky K.J."/>
            <person name="Schobel S."/>
            <person name="Inman J."/>
            <person name="Hostetler J."/>
            <person name="Miller J."/>
            <person name="Hammond M."/>
            <person name="Megy K."/>
            <person name="Lawson D."/>
            <person name="Kodira C."/>
            <person name="Sutton G."/>
            <person name="Meyer J."/>
            <person name="Hill C.A."/>
            <person name="Birren B."/>
            <person name="Nene V."/>
            <person name="Collins F."/>
            <person name="Alarcon-Chaidez F."/>
            <person name="Wikel S."/>
            <person name="Strausberg R."/>
        </authorList>
    </citation>
    <scope>NUCLEOTIDE SEQUENCE [LARGE SCALE GENOMIC DNA]</scope>
    <source>
        <strain evidence="7">Wikel</strain>
        <strain evidence="5">Wikel colony</strain>
    </source>
</reference>
<reference evidence="6" key="2">
    <citation type="submission" date="2020-05" db="UniProtKB">
        <authorList>
            <consortium name="EnsemblMetazoa"/>
        </authorList>
    </citation>
    <scope>IDENTIFICATION</scope>
    <source>
        <strain evidence="6">wikel</strain>
    </source>
</reference>
<comment type="subcellular location">
    <subcellularLocation>
        <location evidence="1">Cytoplasm</location>
    </subcellularLocation>
</comment>
<evidence type="ECO:0000256" key="3">
    <source>
        <dbReference type="ARBA" id="ARBA00022603"/>
    </source>
</evidence>
<organism>
    <name type="scientific">Ixodes scapularis</name>
    <name type="common">Black-legged tick</name>
    <name type="synonym">Deer tick</name>
    <dbReference type="NCBI Taxonomy" id="6945"/>
    <lineage>
        <taxon>Eukaryota</taxon>
        <taxon>Metazoa</taxon>
        <taxon>Ecdysozoa</taxon>
        <taxon>Arthropoda</taxon>
        <taxon>Chelicerata</taxon>
        <taxon>Arachnida</taxon>
        <taxon>Acari</taxon>
        <taxon>Parasitiformes</taxon>
        <taxon>Ixodida</taxon>
        <taxon>Ixodoidea</taxon>
        <taxon>Ixodidae</taxon>
        <taxon>Ixodinae</taxon>
        <taxon>Ixodes</taxon>
    </lineage>
</organism>
<dbReference type="EnsemblMetazoa" id="ISCW019128-RA">
    <property type="protein sequence ID" value="ISCW019128-PA"/>
    <property type="gene ID" value="ISCW019128"/>
</dbReference>
<dbReference type="EMBL" id="DS770988">
    <property type="protein sequence ID" value="EEC09110.1"/>
    <property type="molecule type" value="Genomic_DNA"/>
</dbReference>
<name>B7PR88_IXOSC</name>
<dbReference type="InterPro" id="IPR041370">
    <property type="entry name" value="Mlase_EEF1AKMT1/ZCCHC4"/>
</dbReference>
<evidence type="ECO:0000313" key="7">
    <source>
        <dbReference type="Proteomes" id="UP000001555"/>
    </source>
</evidence>
<dbReference type="GO" id="GO:0005737">
    <property type="term" value="C:cytoplasm"/>
    <property type="evidence" value="ECO:0007669"/>
    <property type="project" value="UniProtKB-SubCell"/>
</dbReference>